<protein>
    <submittedName>
        <fullName evidence="2">Uncharacterized protein</fullName>
    </submittedName>
</protein>
<proteinExistence type="predicted"/>
<evidence type="ECO:0000313" key="3">
    <source>
        <dbReference type="Proteomes" id="UP000049127"/>
    </source>
</evidence>
<feature type="transmembrane region" description="Helical" evidence="1">
    <location>
        <begin position="38"/>
        <end position="57"/>
    </location>
</feature>
<dbReference type="AlphaFoldDB" id="A0A0C7QRX4"/>
<accession>A0A0C7QRX4</accession>
<dbReference type="OrthoDB" id="1760616at2"/>
<feature type="transmembrane region" description="Helical" evidence="1">
    <location>
        <begin position="64"/>
        <end position="83"/>
    </location>
</feature>
<gene>
    <name evidence="2" type="ORF">R28058_11651</name>
</gene>
<name>A0A0C7QRX4_PARSO</name>
<evidence type="ECO:0000313" key="2">
    <source>
        <dbReference type="EMBL" id="CEQ03432.1"/>
    </source>
</evidence>
<dbReference type="EMBL" id="CEKZ01000003">
    <property type="protein sequence ID" value="CEQ03432.1"/>
    <property type="molecule type" value="Genomic_DNA"/>
</dbReference>
<dbReference type="RefSeq" id="WP_055341763.1">
    <property type="nucleotide sequence ID" value="NZ_CEKZ01000003.1"/>
</dbReference>
<keyword evidence="1" id="KW-0472">Membrane</keyword>
<evidence type="ECO:0000256" key="1">
    <source>
        <dbReference type="SAM" id="Phobius"/>
    </source>
</evidence>
<dbReference type="Proteomes" id="UP000049127">
    <property type="component" value="Unassembled WGS sequence"/>
</dbReference>
<reference evidence="2 3" key="1">
    <citation type="submission" date="2015-01" db="EMBL/GenBank/DDBJ databases">
        <authorList>
            <person name="Aslett A.Martin."/>
            <person name="De Silva Nishadi"/>
        </authorList>
    </citation>
    <scope>NUCLEOTIDE SEQUENCE [LARGE SCALE GENOMIC DNA]</scope>
    <source>
        <strain evidence="2 3">R28058</strain>
    </source>
</reference>
<sequence>MITMLSVSMIVLGILLVIAQVKEGYDKTYIGKYNKIKFFINLVYGFSFAIMGLLAILKVISEKRFINLLILFGVLRGLIDYKIKTQENR</sequence>
<keyword evidence="1" id="KW-1133">Transmembrane helix</keyword>
<organism evidence="2 3">
    <name type="scientific">Paraclostridium sordellii</name>
    <name type="common">Clostridium sordellii</name>
    <dbReference type="NCBI Taxonomy" id="1505"/>
    <lineage>
        <taxon>Bacteria</taxon>
        <taxon>Bacillati</taxon>
        <taxon>Bacillota</taxon>
        <taxon>Clostridia</taxon>
        <taxon>Peptostreptococcales</taxon>
        <taxon>Peptostreptococcaceae</taxon>
        <taxon>Paraclostridium</taxon>
    </lineage>
</organism>
<keyword evidence="1" id="KW-0812">Transmembrane</keyword>